<protein>
    <recommendedName>
        <fullName evidence="4">Type VII secretion protein EccE</fullName>
    </recommendedName>
</protein>
<accession>A0A8J3Y8V0</accession>
<evidence type="ECO:0008006" key="4">
    <source>
        <dbReference type="Google" id="ProtNLM"/>
    </source>
</evidence>
<comment type="caution">
    <text evidence="2">The sequence shown here is derived from an EMBL/GenBank/DDBJ whole genome shotgun (WGS) entry which is preliminary data.</text>
</comment>
<organism evidence="2 3">
    <name type="scientific">Spirilliplanes yamanashiensis</name>
    <dbReference type="NCBI Taxonomy" id="42233"/>
    <lineage>
        <taxon>Bacteria</taxon>
        <taxon>Bacillati</taxon>
        <taxon>Actinomycetota</taxon>
        <taxon>Actinomycetes</taxon>
        <taxon>Micromonosporales</taxon>
        <taxon>Micromonosporaceae</taxon>
        <taxon>Spirilliplanes</taxon>
    </lineage>
</organism>
<evidence type="ECO:0000313" key="2">
    <source>
        <dbReference type="EMBL" id="GIJ03650.1"/>
    </source>
</evidence>
<dbReference type="EMBL" id="BOOY01000022">
    <property type="protein sequence ID" value="GIJ03650.1"/>
    <property type="molecule type" value="Genomic_DNA"/>
</dbReference>
<gene>
    <name evidence="2" type="ORF">Sya03_30020</name>
</gene>
<dbReference type="AlphaFoldDB" id="A0A8J3Y8V0"/>
<evidence type="ECO:0000313" key="3">
    <source>
        <dbReference type="Proteomes" id="UP000652013"/>
    </source>
</evidence>
<evidence type="ECO:0000256" key="1">
    <source>
        <dbReference type="SAM" id="MobiDB-lite"/>
    </source>
</evidence>
<dbReference type="Proteomes" id="UP000652013">
    <property type="component" value="Unassembled WGS sequence"/>
</dbReference>
<dbReference type="RefSeq" id="WP_239107524.1">
    <property type="nucleotide sequence ID" value="NZ_BAAAGJ010000022.1"/>
</dbReference>
<name>A0A8J3Y8V0_9ACTN</name>
<feature type="region of interest" description="Disordered" evidence="1">
    <location>
        <begin position="1"/>
        <end position="24"/>
    </location>
</feature>
<reference evidence="2" key="1">
    <citation type="submission" date="2021-01" db="EMBL/GenBank/DDBJ databases">
        <title>Whole genome shotgun sequence of Spirilliplanes yamanashiensis NBRC 15828.</title>
        <authorList>
            <person name="Komaki H."/>
            <person name="Tamura T."/>
        </authorList>
    </citation>
    <scope>NUCLEOTIDE SEQUENCE</scope>
    <source>
        <strain evidence="2">NBRC 15828</strain>
    </source>
</reference>
<sequence>MTAGVAATSRVERGRAQQKRRAPTTLHRGRLLGAGAGQLVATQVAVVLVLAGLVAGTAQTAAAAVLAALLLAGAWARFKGRWAYEWAGTLLQFAGRRHGTADGDLLALVAPGTVVSTVELAGESTAVLADGYGVTAVLEIGDPNALLADDAVTLPSPESLLPPGKDGPPVSAQLLLTAVPAPALRAGAALPANSYRQLTDGRLLSHTRTLLALRVLRTEGWSEEDLHRVLGGLIRKVPRRLPGVPVRPLGEAAAVQAVHELAHHRPDQPGQESWAGLSFGGLEQATYTVGRLARLRPEAAQRLVGRVLALPATATTVAITAGPRTAGGTAAEVTVRLAAPDERALAAASGALRQVLAAEHVPARRLDGAHLSGLAATLPLGGGTRRRPPEMPAGEVPATGVLAGIEPATGAGGLMIGSNRHGEPVVARLFRPEQTRAVLVGGVRLAQLVALRAMALGARVVVQTARPQAWEPFGRGVATPGETLHVVPPGRALEMPPGSQLHPLLVIVDVGPVGADTRPGHGWQATLVVRDEFLPVDVDVASRADLLILQPLRPDEAGLAAASLGLGDAAQWLTRIRADMVGVVVRRAVRWVALSTTPIEQQQIGPIMRG</sequence>
<keyword evidence="3" id="KW-1185">Reference proteome</keyword>
<proteinExistence type="predicted"/>